<keyword evidence="6 11" id="KW-0283">Flagellar rotation</keyword>
<dbReference type="EMBL" id="JABXXR010000058">
    <property type="protein sequence ID" value="NVN40693.1"/>
    <property type="molecule type" value="Genomic_DNA"/>
</dbReference>
<dbReference type="PIRSF" id="PIRSF002888">
    <property type="entry name" value="FliM"/>
    <property type="match status" value="1"/>
</dbReference>
<comment type="similarity">
    <text evidence="1 11">Belongs to the FliM family.</text>
</comment>
<dbReference type="Pfam" id="PF02154">
    <property type="entry name" value="FliM"/>
    <property type="match status" value="1"/>
</dbReference>
<dbReference type="InterPro" id="IPR036429">
    <property type="entry name" value="SpoA-like_sf"/>
</dbReference>
<keyword evidence="13" id="KW-0282">Flagellum</keyword>
<dbReference type="Pfam" id="PF01052">
    <property type="entry name" value="FliMN_C"/>
    <property type="match status" value="1"/>
</dbReference>
<dbReference type="GO" id="GO:0003774">
    <property type="term" value="F:cytoskeletal motor activity"/>
    <property type="evidence" value="ECO:0007669"/>
    <property type="project" value="InterPro"/>
</dbReference>
<dbReference type="RefSeq" id="WP_176613649.1">
    <property type="nucleotide sequence ID" value="NZ_JABXXR010000058.1"/>
</dbReference>
<name>A0A850PCR2_9PROT</name>
<dbReference type="PANTHER" id="PTHR30034:SF3">
    <property type="entry name" value="FLAGELLAR MOTOR SWITCH PROTEIN FLIM"/>
    <property type="match status" value="1"/>
</dbReference>
<keyword evidence="5 11" id="KW-0997">Cell inner membrane</keyword>
<feature type="domain" description="Flagellar motor switch protein FliN-like C-terminal" evidence="12">
    <location>
        <begin position="269"/>
        <end position="337"/>
    </location>
</feature>
<dbReference type="GO" id="GO:0005886">
    <property type="term" value="C:plasma membrane"/>
    <property type="evidence" value="ECO:0007669"/>
    <property type="project" value="UniProtKB-SubCell"/>
</dbReference>
<dbReference type="SUPFAM" id="SSF101801">
    <property type="entry name" value="Surface presentation of antigens (SPOA)"/>
    <property type="match status" value="1"/>
</dbReference>
<dbReference type="Gene3D" id="3.40.1550.10">
    <property type="entry name" value="CheC-like"/>
    <property type="match status" value="1"/>
</dbReference>
<sequence>MSGETPTERKDDAAAIDALQSEPMDRILNQDEIDSLLGTHDFPLADYQHSGMEKIIGAGFVSHERLPMLEIVFDRWLRMLTTSLRNFTNDNVEMTTDGMRSLRFSEYVNSVEPTAVFAVFKAEEWENYGLMVVDPALVYTIVDVLMGGQRGSTAASHSHARPFTMIERGLVERLVKLALADFSASFGPICAVNFRFERLEVNARFAAISRGSNAAVLTRMHVDMDGRGGDIDLLLPYATLEPVRDLLLQQFMGEKFGQDSIWETHLARELWNTQVELEVVLDEQTLPLVDLMQLKPGQKIALRQGVDAVVHLRCGSKRLFTGRVGRRKDRVAVRVEDDMIRNTDDDTEVPMLRAYS</sequence>
<keyword evidence="7 11" id="KW-0472">Membrane</keyword>
<dbReference type="GO" id="GO:0009425">
    <property type="term" value="C:bacterial-type flagellum basal body"/>
    <property type="evidence" value="ECO:0007669"/>
    <property type="project" value="UniProtKB-SubCell"/>
</dbReference>
<protein>
    <recommendedName>
        <fullName evidence="2 10">Flagellar motor switch protein FliM</fullName>
    </recommendedName>
</protein>
<keyword evidence="13" id="KW-0969">Cilium</keyword>
<dbReference type="Gene3D" id="2.30.330.10">
    <property type="entry name" value="SpoA-like"/>
    <property type="match status" value="1"/>
</dbReference>
<dbReference type="GO" id="GO:0050918">
    <property type="term" value="P:positive chemotaxis"/>
    <property type="evidence" value="ECO:0007669"/>
    <property type="project" value="TreeGrafter"/>
</dbReference>
<dbReference type="GO" id="GO:0071978">
    <property type="term" value="P:bacterial-type flagellum-dependent swarming motility"/>
    <property type="evidence" value="ECO:0007669"/>
    <property type="project" value="TreeGrafter"/>
</dbReference>
<comment type="subcellular location">
    <subcellularLocation>
        <location evidence="11">Cell inner membrane</location>
        <topology evidence="11">Peripheral membrane protein</topology>
    </subcellularLocation>
    <subcellularLocation>
        <location evidence="11">Bacterial flagellum basal body</location>
    </subcellularLocation>
</comment>
<dbReference type="NCBIfam" id="TIGR01397">
    <property type="entry name" value="fliM_switch"/>
    <property type="match status" value="1"/>
</dbReference>
<evidence type="ECO:0000256" key="6">
    <source>
        <dbReference type="ARBA" id="ARBA00022779"/>
    </source>
</evidence>
<keyword evidence="13" id="KW-0966">Cell projection</keyword>
<evidence type="ECO:0000256" key="4">
    <source>
        <dbReference type="ARBA" id="ARBA00022500"/>
    </source>
</evidence>
<reference evidence="13 14" key="1">
    <citation type="submission" date="2020-06" db="EMBL/GenBank/DDBJ databases">
        <title>Description of novel acetic acid bacteria.</title>
        <authorList>
            <person name="Sombolestani A."/>
        </authorList>
    </citation>
    <scope>NUCLEOTIDE SEQUENCE [LARGE SCALE GENOMIC DNA]</scope>
    <source>
        <strain evidence="13 14">LMG 27010</strain>
    </source>
</reference>
<proteinExistence type="inferred from homology"/>
<dbReference type="SUPFAM" id="SSF103039">
    <property type="entry name" value="CheC-like"/>
    <property type="match status" value="1"/>
</dbReference>
<dbReference type="PRINTS" id="PR00955">
    <property type="entry name" value="FLGMOTORFLIM"/>
</dbReference>
<keyword evidence="3 11" id="KW-1003">Cell membrane</keyword>
<evidence type="ECO:0000256" key="7">
    <source>
        <dbReference type="ARBA" id="ARBA00023136"/>
    </source>
</evidence>
<comment type="caution">
    <text evidence="13">The sequence shown here is derived from an EMBL/GenBank/DDBJ whole genome shotgun (WGS) entry which is preliminary data.</text>
</comment>
<dbReference type="CDD" id="cd17908">
    <property type="entry name" value="FliM"/>
    <property type="match status" value="1"/>
</dbReference>
<gene>
    <name evidence="13" type="primary">fliM</name>
    <name evidence="13" type="ORF">HUK82_08970</name>
</gene>
<evidence type="ECO:0000313" key="13">
    <source>
        <dbReference type="EMBL" id="NVN40693.1"/>
    </source>
</evidence>
<evidence type="ECO:0000256" key="5">
    <source>
        <dbReference type="ARBA" id="ARBA00022519"/>
    </source>
</evidence>
<dbReference type="InterPro" id="IPR028976">
    <property type="entry name" value="CheC-like_sf"/>
</dbReference>
<dbReference type="InterPro" id="IPR001689">
    <property type="entry name" value="Flag_FliM"/>
</dbReference>
<evidence type="ECO:0000313" key="14">
    <source>
        <dbReference type="Proteomes" id="UP000585665"/>
    </source>
</evidence>
<keyword evidence="4 11" id="KW-0145">Chemotaxis</keyword>
<dbReference type="InterPro" id="IPR001543">
    <property type="entry name" value="FliN-like_C"/>
</dbReference>
<organism evidence="13 14">
    <name type="scientific">Ameyamaea chiangmaiensis</name>
    <dbReference type="NCBI Taxonomy" id="442969"/>
    <lineage>
        <taxon>Bacteria</taxon>
        <taxon>Pseudomonadati</taxon>
        <taxon>Pseudomonadota</taxon>
        <taxon>Alphaproteobacteria</taxon>
        <taxon>Acetobacterales</taxon>
        <taxon>Acetobacteraceae</taxon>
        <taxon>Ameyamaea</taxon>
    </lineage>
</organism>
<evidence type="ECO:0000256" key="8">
    <source>
        <dbReference type="ARBA" id="ARBA00023143"/>
    </source>
</evidence>
<evidence type="ECO:0000256" key="3">
    <source>
        <dbReference type="ARBA" id="ARBA00022475"/>
    </source>
</evidence>
<evidence type="ECO:0000256" key="2">
    <source>
        <dbReference type="ARBA" id="ARBA00021898"/>
    </source>
</evidence>
<dbReference type="Proteomes" id="UP000585665">
    <property type="component" value="Unassembled WGS sequence"/>
</dbReference>
<evidence type="ECO:0000256" key="10">
    <source>
        <dbReference type="NCBIfam" id="TIGR01397"/>
    </source>
</evidence>
<accession>A0A850PCR2</accession>
<evidence type="ECO:0000256" key="11">
    <source>
        <dbReference type="PIRNR" id="PIRNR002888"/>
    </source>
</evidence>
<keyword evidence="8 11" id="KW-0975">Bacterial flagellum</keyword>
<dbReference type="PANTHER" id="PTHR30034">
    <property type="entry name" value="FLAGELLAR MOTOR SWITCH PROTEIN FLIM"/>
    <property type="match status" value="1"/>
</dbReference>
<comment type="function">
    <text evidence="9 11">FliM is one of three proteins (FliG, FliN, FliM) that forms the rotor-mounted switch complex (C ring), located at the base of the basal body. This complex interacts with the CheY and CheZ chemotaxis proteins, in addition to contacting components of the motor that determine the direction of flagellar rotation.</text>
</comment>
<evidence type="ECO:0000259" key="12">
    <source>
        <dbReference type="Pfam" id="PF01052"/>
    </source>
</evidence>
<dbReference type="AlphaFoldDB" id="A0A850PCR2"/>
<evidence type="ECO:0000256" key="9">
    <source>
        <dbReference type="ARBA" id="ARBA00025044"/>
    </source>
</evidence>
<keyword evidence="14" id="KW-1185">Reference proteome</keyword>
<evidence type="ECO:0000256" key="1">
    <source>
        <dbReference type="ARBA" id="ARBA00011049"/>
    </source>
</evidence>